<dbReference type="Proteomes" id="UP000027601">
    <property type="component" value="Unassembled WGS sequence"/>
</dbReference>
<gene>
    <name evidence="1" type="ORF">JCM15093_2843</name>
</gene>
<keyword evidence="2" id="KW-1185">Reference proteome</keyword>
<reference evidence="1 2" key="1">
    <citation type="journal article" date="2015" name="Microbes Environ.">
        <title>Distribution and evolution of nitrogen fixation genes in the phylum bacteroidetes.</title>
        <authorList>
            <person name="Inoue J."/>
            <person name="Oshima K."/>
            <person name="Suda W."/>
            <person name="Sakamoto M."/>
            <person name="Iino T."/>
            <person name="Noda S."/>
            <person name="Hongoh Y."/>
            <person name="Hattori M."/>
            <person name="Ohkuma M."/>
        </authorList>
    </citation>
    <scope>NUCLEOTIDE SEQUENCE [LARGE SCALE GENOMIC DNA]</scope>
    <source>
        <strain evidence="1 2">JCM 15093</strain>
    </source>
</reference>
<evidence type="ECO:0000313" key="2">
    <source>
        <dbReference type="Proteomes" id="UP000027601"/>
    </source>
</evidence>
<dbReference type="eggNOG" id="ENOG5030IFQ">
    <property type="taxonomic scope" value="Bacteria"/>
</dbReference>
<dbReference type="RefSeq" id="WP_024997223.1">
    <property type="nucleotide sequence ID" value="NZ_BAJS01000023.1"/>
</dbReference>
<name>A0A069D5C0_9BACE</name>
<dbReference type="STRING" id="1121097.GCA_000428125_01436"/>
<dbReference type="OrthoDB" id="1046444at2"/>
<dbReference type="EMBL" id="BAJS01000023">
    <property type="protein sequence ID" value="GAK37582.1"/>
    <property type="molecule type" value="Genomic_DNA"/>
</dbReference>
<protein>
    <recommendedName>
        <fullName evidence="3">Phage protein</fullName>
    </recommendedName>
</protein>
<evidence type="ECO:0008006" key="3">
    <source>
        <dbReference type="Google" id="ProtNLM"/>
    </source>
</evidence>
<evidence type="ECO:0000313" key="1">
    <source>
        <dbReference type="EMBL" id="GAK37582.1"/>
    </source>
</evidence>
<dbReference type="AlphaFoldDB" id="A0A069D5C0"/>
<organism evidence="1 2">
    <name type="scientific">Bacteroides graminisolvens DSM 19988 = JCM 15093</name>
    <dbReference type="NCBI Taxonomy" id="1121097"/>
    <lineage>
        <taxon>Bacteria</taxon>
        <taxon>Pseudomonadati</taxon>
        <taxon>Bacteroidota</taxon>
        <taxon>Bacteroidia</taxon>
        <taxon>Bacteroidales</taxon>
        <taxon>Bacteroidaceae</taxon>
        <taxon>Bacteroides</taxon>
    </lineage>
</organism>
<sequence length="195" mass="23290">MKNKQISSGFLYISNELLTRIFNLSNQPLTEREAFITMYHRMNYKDATCIIRGKSVCCKRGESLISISNWSEIFGWERTKTRRFFKKLVLENLISIIPHTNLTHIRMTHYPNGLYEADNQETDELFQQFWDEYHATTQTRKVNVGRARKEWNLLTQHEKKLAVTGIDNYYYYLTDTRFCKQAVNYLKDKSFLDED</sequence>
<proteinExistence type="predicted"/>
<comment type="caution">
    <text evidence="1">The sequence shown here is derived from an EMBL/GenBank/DDBJ whole genome shotgun (WGS) entry which is preliminary data.</text>
</comment>
<accession>A0A069D5C0</accession>